<protein>
    <submittedName>
        <fullName evidence="2">Uncharacterized protein</fullName>
    </submittedName>
</protein>
<organism evidence="2">
    <name type="scientific">marine metagenome</name>
    <dbReference type="NCBI Taxonomy" id="408172"/>
    <lineage>
        <taxon>unclassified sequences</taxon>
        <taxon>metagenomes</taxon>
        <taxon>ecological metagenomes</taxon>
    </lineage>
</organism>
<accession>A0A382M7Y4</accession>
<name>A0A382M7Y4_9ZZZZ</name>
<keyword evidence="1" id="KW-1133">Transmembrane helix</keyword>
<reference evidence="2" key="1">
    <citation type="submission" date="2018-05" db="EMBL/GenBank/DDBJ databases">
        <authorList>
            <person name="Lanie J.A."/>
            <person name="Ng W.-L."/>
            <person name="Kazmierczak K.M."/>
            <person name="Andrzejewski T.M."/>
            <person name="Davidsen T.M."/>
            <person name="Wayne K.J."/>
            <person name="Tettelin H."/>
            <person name="Glass J.I."/>
            <person name="Rusch D."/>
            <person name="Podicherti R."/>
            <person name="Tsui H.-C.T."/>
            <person name="Winkler M.E."/>
        </authorList>
    </citation>
    <scope>NUCLEOTIDE SEQUENCE</scope>
</reference>
<gene>
    <name evidence="2" type="ORF">METZ01_LOCUS297572</name>
</gene>
<feature type="transmembrane region" description="Helical" evidence="1">
    <location>
        <begin position="106"/>
        <end position="124"/>
    </location>
</feature>
<feature type="transmembrane region" description="Helical" evidence="1">
    <location>
        <begin position="74"/>
        <end position="94"/>
    </location>
</feature>
<feature type="transmembrane region" description="Helical" evidence="1">
    <location>
        <begin position="7"/>
        <end position="29"/>
    </location>
</feature>
<dbReference type="AlphaFoldDB" id="A0A382M7Y4"/>
<evidence type="ECO:0000256" key="1">
    <source>
        <dbReference type="SAM" id="Phobius"/>
    </source>
</evidence>
<evidence type="ECO:0000313" key="2">
    <source>
        <dbReference type="EMBL" id="SVC44718.1"/>
    </source>
</evidence>
<keyword evidence="1" id="KW-0812">Transmembrane</keyword>
<proteinExistence type="predicted"/>
<keyword evidence="1" id="KW-0472">Membrane</keyword>
<sequence length="130" mass="13758">MTPKIVLVTIGALMTLHGIGLYFSAGSIAEYTDPTEAMIAMSARLNETIGIMTLLVGVILLASFNIDSNSAKKVVIGTGIAMAISCAFSAEHHVNQVWNGEGGPPVFIPIIFGLLALWSFYVGLKKDSSE</sequence>
<feature type="transmembrane region" description="Helical" evidence="1">
    <location>
        <begin position="49"/>
        <end position="67"/>
    </location>
</feature>
<dbReference type="EMBL" id="UINC01091732">
    <property type="protein sequence ID" value="SVC44718.1"/>
    <property type="molecule type" value="Genomic_DNA"/>
</dbReference>